<dbReference type="AlphaFoldDB" id="A0A4U8UIF9"/>
<dbReference type="Pfam" id="PF08759">
    <property type="entry name" value="GT-D"/>
    <property type="match status" value="1"/>
</dbReference>
<protein>
    <submittedName>
        <fullName evidence="2">DUF1792 domain-containing protein</fullName>
    </submittedName>
</protein>
<comment type="caution">
    <text evidence="2">The sequence shown here is derived from an EMBL/GenBank/DDBJ whole genome shotgun (WGS) entry which is preliminary data.</text>
</comment>
<proteinExistence type="predicted"/>
<evidence type="ECO:0000313" key="2">
    <source>
        <dbReference type="EMBL" id="TLE16697.1"/>
    </source>
</evidence>
<keyword evidence="3" id="KW-1185">Reference proteome</keyword>
<accession>A0A4U8UIF9</accession>
<name>A0A4U8UIF9_9HELI</name>
<gene>
    <name evidence="2" type="ORF">LS72_002315</name>
</gene>
<evidence type="ECO:0000259" key="1">
    <source>
        <dbReference type="Pfam" id="PF08759"/>
    </source>
</evidence>
<dbReference type="InterPro" id="IPR014869">
    <property type="entry name" value="GT-D"/>
</dbReference>
<evidence type="ECO:0000313" key="3">
    <source>
        <dbReference type="Proteomes" id="UP000029920"/>
    </source>
</evidence>
<dbReference type="RefSeq" id="WP_034553856.1">
    <property type="nucleotide sequence ID" value="NZ_JRPC02000004.1"/>
</dbReference>
<organism evidence="2 3">
    <name type="scientific">Helicobacter apodemus</name>
    <dbReference type="NCBI Taxonomy" id="135569"/>
    <lineage>
        <taxon>Bacteria</taxon>
        <taxon>Pseudomonadati</taxon>
        <taxon>Campylobacterota</taxon>
        <taxon>Epsilonproteobacteria</taxon>
        <taxon>Campylobacterales</taxon>
        <taxon>Helicobacteraceae</taxon>
        <taxon>Helicobacter</taxon>
    </lineage>
</organism>
<reference evidence="2 3" key="1">
    <citation type="journal article" date="2014" name="Genome Announc.">
        <title>Draft genome sequences of eight enterohepatic helicobacter species isolated from both laboratory and wild rodents.</title>
        <authorList>
            <person name="Sheh A."/>
            <person name="Shen Z."/>
            <person name="Fox J.G."/>
        </authorList>
    </citation>
    <scope>NUCLEOTIDE SEQUENCE [LARGE SCALE GENOMIC DNA]</scope>
    <source>
        <strain evidence="2 3">MIT-03-7007</strain>
    </source>
</reference>
<feature type="domain" description="Glycosyltransferase GT-D fold" evidence="1">
    <location>
        <begin position="73"/>
        <end position="283"/>
    </location>
</feature>
<dbReference type="Proteomes" id="UP000029920">
    <property type="component" value="Unassembled WGS sequence"/>
</dbReference>
<sequence length="296" mass="34396">MRYSLKIFINNIRYLARYNLKEIDSKIQSFPNLSNFADLLPNEIKNDFDKIQPPIVKTSFETLQILLETQKSFIRFGDGEYILMNGGSIGFQKYDANLARALETIITSEDENLLIGLGYNYFRMPPDNARSPWFKYTWVMKNYPIIKKYLIPNKEYGATELSQIYAGYKDYDFKAHYAGLKKLFADKKILLVCGDKVLANVQYNLFEEAQEIATIYGATKHAYESIGVLKEEILKFPKDWVLVFALGPAGKVLGYEMFKLGYRVLDIGHSIKDYDAYKRKLRMDREEISKFFAPDE</sequence>
<dbReference type="EMBL" id="JRPC02000004">
    <property type="protein sequence ID" value="TLE16697.1"/>
    <property type="molecule type" value="Genomic_DNA"/>
</dbReference>